<feature type="compositionally biased region" description="Basic and acidic residues" evidence="1">
    <location>
        <begin position="271"/>
        <end position="286"/>
    </location>
</feature>
<feature type="region of interest" description="Disordered" evidence="1">
    <location>
        <begin position="184"/>
        <end position="212"/>
    </location>
</feature>
<proteinExistence type="predicted"/>
<protein>
    <submittedName>
        <fullName evidence="2">Uncharacterized protein</fullName>
    </submittedName>
</protein>
<comment type="caution">
    <text evidence="2">The sequence shown here is derived from an EMBL/GenBank/DDBJ whole genome shotgun (WGS) entry which is preliminary data.</text>
</comment>
<accession>A0AAD1XF75</accession>
<evidence type="ECO:0000256" key="1">
    <source>
        <dbReference type="SAM" id="MobiDB-lite"/>
    </source>
</evidence>
<sequence>MTDENRIKAIKSNLFSERKKQSEAPEQEDTDVNSSSTNGLVYSLSFLHSRKPSFLFRKNKKVNVNLIGPQDYLPPEILAPTMKYRGVIAQKSVEKDKKDSRNLMEILKSFQARKDMNLSPQTDSKYLKKLHKPEIEQLNTSESKIELLLKKDDKRTSYYSFSKSKLNRNHRHMIKHRIRAALKPPGGRVRSKIQSSSQNFHTGNAYQSSSKVVPNPNIIRNIRSEAHSPIIRRAIKRIEEPKITWKPVQCSNQALFCMNKSPLSGRFVSKNPHENSKINDTTQSEKKSKIDISIHSFIKGRKKLPLP</sequence>
<dbReference type="EMBL" id="CAMPGE010010081">
    <property type="protein sequence ID" value="CAI2368936.1"/>
    <property type="molecule type" value="Genomic_DNA"/>
</dbReference>
<name>A0AAD1XF75_EUPCR</name>
<keyword evidence="3" id="KW-1185">Reference proteome</keyword>
<evidence type="ECO:0000313" key="2">
    <source>
        <dbReference type="EMBL" id="CAI2368936.1"/>
    </source>
</evidence>
<dbReference type="Proteomes" id="UP001295684">
    <property type="component" value="Unassembled WGS sequence"/>
</dbReference>
<feature type="region of interest" description="Disordered" evidence="1">
    <location>
        <begin position="10"/>
        <end position="35"/>
    </location>
</feature>
<evidence type="ECO:0000313" key="3">
    <source>
        <dbReference type="Proteomes" id="UP001295684"/>
    </source>
</evidence>
<dbReference type="AlphaFoldDB" id="A0AAD1XF75"/>
<gene>
    <name evidence="2" type="ORF">ECRASSUSDP1_LOCUS10232</name>
</gene>
<organism evidence="2 3">
    <name type="scientific">Euplotes crassus</name>
    <dbReference type="NCBI Taxonomy" id="5936"/>
    <lineage>
        <taxon>Eukaryota</taxon>
        <taxon>Sar</taxon>
        <taxon>Alveolata</taxon>
        <taxon>Ciliophora</taxon>
        <taxon>Intramacronucleata</taxon>
        <taxon>Spirotrichea</taxon>
        <taxon>Hypotrichia</taxon>
        <taxon>Euplotida</taxon>
        <taxon>Euplotidae</taxon>
        <taxon>Moneuplotes</taxon>
    </lineage>
</organism>
<feature type="compositionally biased region" description="Polar residues" evidence="1">
    <location>
        <begin position="192"/>
        <end position="212"/>
    </location>
</feature>
<feature type="region of interest" description="Disordered" evidence="1">
    <location>
        <begin position="267"/>
        <end position="286"/>
    </location>
</feature>
<reference evidence="2" key="1">
    <citation type="submission" date="2023-07" db="EMBL/GenBank/DDBJ databases">
        <authorList>
            <consortium name="AG Swart"/>
            <person name="Singh M."/>
            <person name="Singh A."/>
            <person name="Seah K."/>
            <person name="Emmerich C."/>
        </authorList>
    </citation>
    <scope>NUCLEOTIDE SEQUENCE</scope>
    <source>
        <strain evidence="2">DP1</strain>
    </source>
</reference>